<gene>
    <name evidence="1" type="ORF">CEXT_689331</name>
</gene>
<dbReference type="EMBL" id="BPLR01008294">
    <property type="protein sequence ID" value="GIY23602.1"/>
    <property type="molecule type" value="Genomic_DNA"/>
</dbReference>
<name>A0AAV4RQB7_CAEEX</name>
<dbReference type="AlphaFoldDB" id="A0AAV4RQB7"/>
<protein>
    <submittedName>
        <fullName evidence="1">Uncharacterized protein</fullName>
    </submittedName>
</protein>
<keyword evidence="2" id="KW-1185">Reference proteome</keyword>
<reference evidence="1 2" key="1">
    <citation type="submission" date="2021-06" db="EMBL/GenBank/DDBJ databases">
        <title>Caerostris extrusa draft genome.</title>
        <authorList>
            <person name="Kono N."/>
            <person name="Arakawa K."/>
        </authorList>
    </citation>
    <scope>NUCLEOTIDE SEQUENCE [LARGE SCALE GENOMIC DNA]</scope>
</reference>
<proteinExistence type="predicted"/>
<evidence type="ECO:0000313" key="1">
    <source>
        <dbReference type="EMBL" id="GIY23602.1"/>
    </source>
</evidence>
<comment type="caution">
    <text evidence="1">The sequence shown here is derived from an EMBL/GenBank/DDBJ whole genome shotgun (WGS) entry which is preliminary data.</text>
</comment>
<dbReference type="Proteomes" id="UP001054945">
    <property type="component" value="Unassembled WGS sequence"/>
</dbReference>
<organism evidence="1 2">
    <name type="scientific">Caerostris extrusa</name>
    <name type="common">Bark spider</name>
    <name type="synonym">Caerostris bankana</name>
    <dbReference type="NCBI Taxonomy" id="172846"/>
    <lineage>
        <taxon>Eukaryota</taxon>
        <taxon>Metazoa</taxon>
        <taxon>Ecdysozoa</taxon>
        <taxon>Arthropoda</taxon>
        <taxon>Chelicerata</taxon>
        <taxon>Arachnida</taxon>
        <taxon>Araneae</taxon>
        <taxon>Araneomorphae</taxon>
        <taxon>Entelegynae</taxon>
        <taxon>Araneoidea</taxon>
        <taxon>Araneidae</taxon>
        <taxon>Caerostris</taxon>
    </lineage>
</organism>
<evidence type="ECO:0000313" key="2">
    <source>
        <dbReference type="Proteomes" id="UP001054945"/>
    </source>
</evidence>
<sequence>MMLITICNPLRKLVSSCKCIQESTLARSIYQDPSRAPFHQTSLLSAAACRKCGGCLPRMDVCISCHKYDLLRLSALSRRICLKQLASDQVGCTLGSLLGLNLVFCSLLAEVRLGKDSAVARQ</sequence>
<accession>A0AAV4RQB7</accession>